<reference evidence="2" key="1">
    <citation type="submission" date="2020-11" db="EMBL/GenBank/DDBJ databases">
        <authorList>
            <person name="Konstantinou D."/>
            <person name="Gkelis S."/>
            <person name="Popin R."/>
            <person name="Fewer D."/>
            <person name="Sivonen K."/>
        </authorList>
    </citation>
    <scope>NUCLEOTIDE SEQUENCE</scope>
    <source>
        <strain evidence="2">TAU-MAC 1115</strain>
    </source>
</reference>
<dbReference type="RefSeq" id="WP_215607208.1">
    <property type="nucleotide sequence ID" value="NZ_JADOES010000003.1"/>
</dbReference>
<dbReference type="EMBL" id="JADOES010000003">
    <property type="protein sequence ID" value="MBT9314130.1"/>
    <property type="molecule type" value="Genomic_DNA"/>
</dbReference>
<dbReference type="AlphaFoldDB" id="A0A947DBC9"/>
<gene>
    <name evidence="2" type="ORF">IXB50_01670</name>
</gene>
<sequence>MKQREPYSIFYVILLAWWFKSIVVPLITVGITIFFKANSKPNVKFKIDLDDWFICFDLCVSAIFIFIIGMVDLVTQMVSDPTFGVLSTLKEVSAEEGQVNLDLQSKITSLEKLSTQQNELIANKFGVSWAMFLVVLLLIFFVSTFIRGNGWCEDGKLKLINGIIIPNIIGFFVLVIVATWITF</sequence>
<feature type="transmembrane region" description="Helical" evidence="1">
    <location>
        <begin position="159"/>
        <end position="181"/>
    </location>
</feature>
<proteinExistence type="predicted"/>
<name>A0A947DBC9_9CYAN</name>
<keyword evidence="1" id="KW-1133">Transmembrane helix</keyword>
<keyword evidence="1" id="KW-0812">Transmembrane</keyword>
<keyword evidence="3" id="KW-1185">Reference proteome</keyword>
<feature type="transmembrane region" description="Helical" evidence="1">
    <location>
        <begin position="52"/>
        <end position="71"/>
    </location>
</feature>
<evidence type="ECO:0000313" key="3">
    <source>
        <dbReference type="Proteomes" id="UP000717364"/>
    </source>
</evidence>
<protein>
    <submittedName>
        <fullName evidence="2">Uncharacterized protein</fullName>
    </submittedName>
</protein>
<keyword evidence="1" id="KW-0472">Membrane</keyword>
<reference evidence="2" key="2">
    <citation type="journal article" date="2021" name="Mar. Drugs">
        <title>Genome Reduction and Secondary Metabolism of the Marine Sponge-Associated Cyanobacterium Leptothoe.</title>
        <authorList>
            <person name="Konstantinou D."/>
            <person name="Popin R.V."/>
            <person name="Fewer D.P."/>
            <person name="Sivonen K."/>
            <person name="Gkelis S."/>
        </authorList>
    </citation>
    <scope>NUCLEOTIDE SEQUENCE</scope>
    <source>
        <strain evidence="2">TAU-MAC 1115</strain>
    </source>
</reference>
<comment type="caution">
    <text evidence="2">The sequence shown here is derived from an EMBL/GenBank/DDBJ whole genome shotgun (WGS) entry which is preliminary data.</text>
</comment>
<accession>A0A947DBC9</accession>
<feature type="transmembrane region" description="Helical" evidence="1">
    <location>
        <begin position="6"/>
        <end position="31"/>
    </location>
</feature>
<evidence type="ECO:0000313" key="2">
    <source>
        <dbReference type="EMBL" id="MBT9314130.1"/>
    </source>
</evidence>
<dbReference type="Proteomes" id="UP000717364">
    <property type="component" value="Unassembled WGS sequence"/>
</dbReference>
<feature type="transmembrane region" description="Helical" evidence="1">
    <location>
        <begin position="127"/>
        <end position="147"/>
    </location>
</feature>
<organism evidence="2 3">
    <name type="scientific">Leptothoe spongobia TAU-MAC 1115</name>
    <dbReference type="NCBI Taxonomy" id="1967444"/>
    <lineage>
        <taxon>Bacteria</taxon>
        <taxon>Bacillati</taxon>
        <taxon>Cyanobacteriota</taxon>
        <taxon>Cyanophyceae</taxon>
        <taxon>Nodosilineales</taxon>
        <taxon>Cymatolegaceae</taxon>
        <taxon>Leptothoe</taxon>
        <taxon>Leptothoe spongobia</taxon>
    </lineage>
</organism>
<evidence type="ECO:0000256" key="1">
    <source>
        <dbReference type="SAM" id="Phobius"/>
    </source>
</evidence>